<keyword evidence="1" id="KW-0328">Glycosyltransferase</keyword>
<dbReference type="Gene3D" id="3.40.50.2000">
    <property type="entry name" value="Glycogen Phosphorylase B"/>
    <property type="match status" value="2"/>
</dbReference>
<dbReference type="Pfam" id="PF13692">
    <property type="entry name" value="Glyco_trans_1_4"/>
    <property type="match status" value="1"/>
</dbReference>
<dbReference type="SUPFAM" id="SSF53756">
    <property type="entry name" value="UDP-Glycosyltransferase/glycogen phosphorylase"/>
    <property type="match status" value="1"/>
</dbReference>
<dbReference type="EMBL" id="JASSVS010000006">
    <property type="protein sequence ID" value="MDL0431984.1"/>
    <property type="molecule type" value="Genomic_DNA"/>
</dbReference>
<keyword evidence="2" id="KW-1185">Reference proteome</keyword>
<evidence type="ECO:0000313" key="1">
    <source>
        <dbReference type="EMBL" id="MDL0431984.1"/>
    </source>
</evidence>
<accession>A0ABT7IFU0</accession>
<name>A0ABT7IFU0_9GAMM</name>
<dbReference type="RefSeq" id="WP_285391133.1">
    <property type="nucleotide sequence ID" value="NZ_JASSVS010000006.1"/>
</dbReference>
<keyword evidence="1" id="KW-0808">Transferase</keyword>
<dbReference type="Proteomes" id="UP001227964">
    <property type="component" value="Unassembled WGS sequence"/>
</dbReference>
<dbReference type="GO" id="GO:0016757">
    <property type="term" value="F:glycosyltransferase activity"/>
    <property type="evidence" value="ECO:0007669"/>
    <property type="project" value="UniProtKB-KW"/>
</dbReference>
<gene>
    <name evidence="1" type="ORF">QPM17_12635</name>
</gene>
<sequence>MNNGKIRAFHSLEAVDFGQEEQSELLRLRKSSMKRVLFVTWDGPQVSYLQGLFLPIFCLLERYGWAFHVLQFTWGDRECVRQNMAACEAAGIPYRSVKVWRKPVSAGSFLTAFKGHRDIRKAIKDWDIDILMPRSTLPLLSSLRALRHVSLPLVFDADGLPIDERVDFGGSSSTGVTYRVLRDIESLGVRKSKVVLTRTEKAAEILQARAGAGTLAGKFFCVTNGRDSDQFSLRESNDIARTRLELGVDPKAPLIVYAGSLGQQYCLPEMLALFRNVLAYRSDARLLLLTGSPEIAVAEIHHYAELKENVIVRTVEPADVASFLAISDLGLGLRRMSFSMQGVSPIKLGEYLLCGLPVVATRGIGNTAGITEDVGYLVQDPDSEALEKAAAWFVEKVLGDREGFRARARKLGMTQYSLQASVDSYRRALNAAVGHSEGLAEGTVA</sequence>
<dbReference type="PANTHER" id="PTHR12526">
    <property type="entry name" value="GLYCOSYLTRANSFERASE"/>
    <property type="match status" value="1"/>
</dbReference>
<evidence type="ECO:0000313" key="2">
    <source>
        <dbReference type="Proteomes" id="UP001227964"/>
    </source>
</evidence>
<dbReference type="EC" id="2.4.-.-" evidence="1"/>
<organism evidence="1 2">
    <name type="scientific">Marinobacter azerbaijanicus</name>
    <dbReference type="NCBI Taxonomy" id="3050455"/>
    <lineage>
        <taxon>Bacteria</taxon>
        <taxon>Pseudomonadati</taxon>
        <taxon>Pseudomonadota</taxon>
        <taxon>Gammaproteobacteria</taxon>
        <taxon>Pseudomonadales</taxon>
        <taxon>Marinobacteraceae</taxon>
        <taxon>Marinobacter</taxon>
    </lineage>
</organism>
<proteinExistence type="predicted"/>
<reference evidence="1 2" key="1">
    <citation type="submission" date="2023-06" db="EMBL/GenBank/DDBJ databases">
        <title>Marinobacter azerbaijanicus a moderately halophilic, isolated from Urmia Lake in Azerbaijan region of Iran.</title>
        <authorList>
            <person name="Sanchez-Porro C."/>
            <person name="Aghdam E.M."/>
            <person name="Saheb S.M."/>
            <person name="Tarhriz V."/>
            <person name="Kazemi E."/>
            <person name="Ammozegar M.A."/>
            <person name="Ventosa A."/>
            <person name="Hejazi M.S."/>
        </authorList>
    </citation>
    <scope>NUCLEOTIDE SEQUENCE [LARGE SCALE GENOMIC DNA]</scope>
    <source>
        <strain evidence="1 2">TBZ242</strain>
    </source>
</reference>
<protein>
    <submittedName>
        <fullName evidence="1">Glycosyltransferase</fullName>
        <ecNumber evidence="1">2.4.-.-</ecNumber>
    </submittedName>
</protein>
<comment type="caution">
    <text evidence="1">The sequence shown here is derived from an EMBL/GenBank/DDBJ whole genome shotgun (WGS) entry which is preliminary data.</text>
</comment>